<reference evidence="1" key="1">
    <citation type="submission" date="2022-08" db="EMBL/GenBank/DDBJ databases">
        <authorList>
            <person name="Deng Y."/>
            <person name="Han X.-F."/>
            <person name="Zhang Y.-Q."/>
        </authorList>
    </citation>
    <scope>NUCLEOTIDE SEQUENCE</scope>
    <source>
        <strain evidence="1">CPCC 203386</strain>
    </source>
</reference>
<dbReference type="Gene3D" id="3.50.50.60">
    <property type="entry name" value="FAD/NAD(P)-binding domain"/>
    <property type="match status" value="2"/>
</dbReference>
<dbReference type="EMBL" id="JANLCJ010000004">
    <property type="protein sequence ID" value="MCS5734509.1"/>
    <property type="molecule type" value="Genomic_DNA"/>
</dbReference>
<dbReference type="Proteomes" id="UP001165586">
    <property type="component" value="Unassembled WGS sequence"/>
</dbReference>
<dbReference type="InterPro" id="IPR051209">
    <property type="entry name" value="FAD-bind_Monooxygenase_sf"/>
</dbReference>
<dbReference type="PANTHER" id="PTHR42877:SF4">
    <property type="entry name" value="FAD_NAD(P)-BINDING DOMAIN-CONTAINING PROTEIN-RELATED"/>
    <property type="match status" value="1"/>
</dbReference>
<dbReference type="Pfam" id="PF13738">
    <property type="entry name" value="Pyr_redox_3"/>
    <property type="match status" value="1"/>
</dbReference>
<dbReference type="PRINTS" id="PR00469">
    <property type="entry name" value="PNDRDTASEII"/>
</dbReference>
<gene>
    <name evidence="1" type="ORF">N1032_12240</name>
</gene>
<evidence type="ECO:0000313" key="1">
    <source>
        <dbReference type="EMBL" id="MCS5734509.1"/>
    </source>
</evidence>
<organism evidence="1 2">
    <name type="scientific">Herbiconiux daphne</name>
    <dbReference type="NCBI Taxonomy" id="2970914"/>
    <lineage>
        <taxon>Bacteria</taxon>
        <taxon>Bacillati</taxon>
        <taxon>Actinomycetota</taxon>
        <taxon>Actinomycetes</taxon>
        <taxon>Micrococcales</taxon>
        <taxon>Microbacteriaceae</taxon>
        <taxon>Herbiconiux</taxon>
    </lineage>
</organism>
<accession>A0ABT2H3M1</accession>
<dbReference type="RefSeq" id="WP_259539372.1">
    <property type="nucleotide sequence ID" value="NZ_JANLCJ010000004.1"/>
</dbReference>
<comment type="caution">
    <text evidence="1">The sequence shown here is derived from an EMBL/GenBank/DDBJ whole genome shotgun (WGS) entry which is preliminary data.</text>
</comment>
<proteinExistence type="predicted"/>
<sequence length="490" mass="54058">MTEQVEVVVIGAGFAGIGLGIRLKRRGFDSFVVLERAHDVGGTWRDNTYPGVACDVPAHLYSYSFRLNPNWSAVQAPGAEIWQYLRDGVREEGVTEHVRLNTEVTAARWDESSARWQVETSNGSWSAKFVVTACGHLSDTRLPDIEGLDAFAGELFHTARWNHGVPLEGKRVGLVGTGASAVQVLPELQRVAAEVVVFQRSAPYFFVPSGRRPEFSAAQKRLFARYPAAMRELRSEVFWYSEGNFPARVRVPALLERARNASLRYLESAVTDPELRAKLTPDYEIGCKRILGPGRYYASMVQDNVTLEASALSRIEGSTAHSAGGAAFDLDVLVFATGFDATEPRFATLIRGRDGSTLAESWSDGMKSTASISTPGFPNLFITNGANTSLGHNSSVYIIESQIDYILSALDYVDATGVAFVEATPEGEHAYVDDLARRSEGSVWLSGGCHNWYVDPRTQTLTVTWPDFAYQFREENSRFDPASYHLATRE</sequence>
<evidence type="ECO:0000313" key="2">
    <source>
        <dbReference type="Proteomes" id="UP001165586"/>
    </source>
</evidence>
<name>A0ABT2H3M1_9MICO</name>
<dbReference type="SUPFAM" id="SSF51905">
    <property type="entry name" value="FAD/NAD(P)-binding domain"/>
    <property type="match status" value="2"/>
</dbReference>
<protein>
    <submittedName>
        <fullName evidence="1">NAD(P)/FAD-dependent oxidoreductase</fullName>
    </submittedName>
</protein>
<keyword evidence="2" id="KW-1185">Reference proteome</keyword>
<dbReference type="InterPro" id="IPR036188">
    <property type="entry name" value="FAD/NAD-bd_sf"/>
</dbReference>
<dbReference type="PANTHER" id="PTHR42877">
    <property type="entry name" value="L-ORNITHINE N(5)-MONOOXYGENASE-RELATED"/>
    <property type="match status" value="1"/>
</dbReference>